<evidence type="ECO:0000313" key="3">
    <source>
        <dbReference type="Proteomes" id="UP001396334"/>
    </source>
</evidence>
<reference evidence="2 3" key="1">
    <citation type="journal article" date="2024" name="G3 (Bethesda)">
        <title>Genome assembly of Hibiscus sabdariffa L. provides insights into metabolisms of medicinal natural products.</title>
        <authorList>
            <person name="Kim T."/>
        </authorList>
    </citation>
    <scope>NUCLEOTIDE SEQUENCE [LARGE SCALE GENOMIC DNA]</scope>
    <source>
        <strain evidence="2">TK-2024</strain>
        <tissue evidence="2">Old leaves</tissue>
    </source>
</reference>
<feature type="compositionally biased region" description="Polar residues" evidence="1">
    <location>
        <begin position="124"/>
        <end position="135"/>
    </location>
</feature>
<comment type="caution">
    <text evidence="2">The sequence shown here is derived from an EMBL/GenBank/DDBJ whole genome shotgun (WGS) entry which is preliminary data.</text>
</comment>
<proteinExistence type="predicted"/>
<evidence type="ECO:0000313" key="2">
    <source>
        <dbReference type="EMBL" id="KAK8986545.1"/>
    </source>
</evidence>
<feature type="region of interest" description="Disordered" evidence="1">
    <location>
        <begin position="63"/>
        <end position="141"/>
    </location>
</feature>
<sequence length="141" mass="14949">MNRQTHFCVDRSGSLKIQSCEKDGDDEIYTSVLSASQIGEPTTNGGGTKVAALKLFSRTFEPVSEMPTRGRRRKVGFVNDGLGPSKNGDGDGTRAASGRAAARFRFSSPFRVSGENGGKGKKPSFSTDPFGSWVTQPGPAS</sequence>
<protein>
    <submittedName>
        <fullName evidence="2">Uncharacterized protein</fullName>
    </submittedName>
</protein>
<accession>A0ABR2PDQ4</accession>
<feature type="compositionally biased region" description="Low complexity" evidence="1">
    <location>
        <begin position="94"/>
        <end position="111"/>
    </location>
</feature>
<name>A0ABR2PDQ4_9ROSI</name>
<dbReference type="EMBL" id="JBBPBN010000063">
    <property type="protein sequence ID" value="KAK8986545.1"/>
    <property type="molecule type" value="Genomic_DNA"/>
</dbReference>
<gene>
    <name evidence="2" type="ORF">V6N11_010101</name>
</gene>
<organism evidence="2 3">
    <name type="scientific">Hibiscus sabdariffa</name>
    <name type="common">roselle</name>
    <dbReference type="NCBI Taxonomy" id="183260"/>
    <lineage>
        <taxon>Eukaryota</taxon>
        <taxon>Viridiplantae</taxon>
        <taxon>Streptophyta</taxon>
        <taxon>Embryophyta</taxon>
        <taxon>Tracheophyta</taxon>
        <taxon>Spermatophyta</taxon>
        <taxon>Magnoliopsida</taxon>
        <taxon>eudicotyledons</taxon>
        <taxon>Gunneridae</taxon>
        <taxon>Pentapetalae</taxon>
        <taxon>rosids</taxon>
        <taxon>malvids</taxon>
        <taxon>Malvales</taxon>
        <taxon>Malvaceae</taxon>
        <taxon>Malvoideae</taxon>
        <taxon>Hibiscus</taxon>
    </lineage>
</organism>
<keyword evidence="3" id="KW-1185">Reference proteome</keyword>
<evidence type="ECO:0000256" key="1">
    <source>
        <dbReference type="SAM" id="MobiDB-lite"/>
    </source>
</evidence>
<dbReference type="Proteomes" id="UP001396334">
    <property type="component" value="Unassembled WGS sequence"/>
</dbReference>